<evidence type="ECO:0000313" key="1">
    <source>
        <dbReference type="EMBL" id="MFB9351446.1"/>
    </source>
</evidence>
<organism evidence="1 2">
    <name type="scientific">Streptomyces heliomycini</name>
    <dbReference type="NCBI Taxonomy" id="284032"/>
    <lineage>
        <taxon>Bacteria</taxon>
        <taxon>Bacillati</taxon>
        <taxon>Actinomycetota</taxon>
        <taxon>Actinomycetes</taxon>
        <taxon>Kitasatosporales</taxon>
        <taxon>Streptomycetaceae</taxon>
        <taxon>Streptomyces</taxon>
    </lineage>
</organism>
<accession>A0ABV5LKL0</accession>
<dbReference type="Proteomes" id="UP001589753">
    <property type="component" value="Unassembled WGS sequence"/>
</dbReference>
<protein>
    <recommendedName>
        <fullName evidence="3">PIN domain-containing protein</fullName>
    </recommendedName>
</protein>
<gene>
    <name evidence="1" type="ORF">ACFFUA_29120</name>
</gene>
<comment type="caution">
    <text evidence="1">The sequence shown here is derived from an EMBL/GenBank/DDBJ whole genome shotgun (WGS) entry which is preliminary data.</text>
</comment>
<name>A0ABV5LKL0_9ACTN</name>
<dbReference type="EMBL" id="JBHMDI010000118">
    <property type="protein sequence ID" value="MFB9351446.1"/>
    <property type="molecule type" value="Genomic_DNA"/>
</dbReference>
<keyword evidence="2" id="KW-1185">Reference proteome</keyword>
<dbReference type="RefSeq" id="WP_053636770.1">
    <property type="nucleotide sequence ID" value="NZ_JBHMDI010000118.1"/>
</dbReference>
<sequence length="227" mass="25330">MSFPQEPAAEETTPGEREDACILDAVVCIHFAGANLNHVLVAALEYMKWVILVPAEVCDEIVRKDAKYPGLRKRWLALERSDRIRVLPALEVGSAPGRVVEVLEEIRDLEFDQALRRSRDLGECVVVAHGVHLSEQGHEVTLLMDDAEGRRLADEWSLQHLTIEDVLVLGIHAGCFDTLDALKHAYHRLQQFGSGLPDFPRTALVKDYREWRAASEDTSGAGSMPVE</sequence>
<proteinExistence type="predicted"/>
<evidence type="ECO:0008006" key="3">
    <source>
        <dbReference type="Google" id="ProtNLM"/>
    </source>
</evidence>
<evidence type="ECO:0000313" key="2">
    <source>
        <dbReference type="Proteomes" id="UP001589753"/>
    </source>
</evidence>
<reference evidence="1 2" key="1">
    <citation type="submission" date="2024-09" db="EMBL/GenBank/DDBJ databases">
        <authorList>
            <person name="Sun Q."/>
            <person name="Mori K."/>
        </authorList>
    </citation>
    <scope>NUCLEOTIDE SEQUENCE [LARGE SCALE GENOMIC DNA]</scope>
    <source>
        <strain evidence="1 2">JCM 9767</strain>
    </source>
</reference>